<dbReference type="InterPro" id="IPR013342">
    <property type="entry name" value="Mandelate_racemase_C"/>
</dbReference>
<keyword evidence="1" id="KW-0456">Lyase</keyword>
<organism evidence="3">
    <name type="scientific">marine metagenome</name>
    <dbReference type="NCBI Taxonomy" id="408172"/>
    <lineage>
        <taxon>unclassified sequences</taxon>
        <taxon>metagenomes</taxon>
        <taxon>ecological metagenomes</taxon>
    </lineage>
</organism>
<dbReference type="GO" id="GO:0009063">
    <property type="term" value="P:amino acid catabolic process"/>
    <property type="evidence" value="ECO:0007669"/>
    <property type="project" value="InterPro"/>
</dbReference>
<dbReference type="Gene3D" id="3.20.20.120">
    <property type="entry name" value="Enolase-like C-terminal domain"/>
    <property type="match status" value="1"/>
</dbReference>
<dbReference type="PANTHER" id="PTHR48080">
    <property type="entry name" value="D-GALACTONATE DEHYDRATASE-RELATED"/>
    <property type="match status" value="1"/>
</dbReference>
<dbReference type="InterPro" id="IPR029065">
    <property type="entry name" value="Enolase_C-like"/>
</dbReference>
<dbReference type="CDD" id="cd03316">
    <property type="entry name" value="MR_like"/>
    <property type="match status" value="1"/>
</dbReference>
<feature type="domain" description="Mandelate racemase/muconate lactonizing enzyme C-terminal" evidence="2">
    <location>
        <begin position="146"/>
        <end position="260"/>
    </location>
</feature>
<dbReference type="Pfam" id="PF02746">
    <property type="entry name" value="MR_MLE_N"/>
    <property type="match status" value="1"/>
</dbReference>
<evidence type="ECO:0000259" key="2">
    <source>
        <dbReference type="SMART" id="SM00922"/>
    </source>
</evidence>
<dbReference type="SFLD" id="SFLDG00179">
    <property type="entry name" value="mandelate_racemase"/>
    <property type="match status" value="1"/>
</dbReference>
<protein>
    <recommendedName>
        <fullName evidence="2">Mandelate racemase/muconate lactonizing enzyme C-terminal domain-containing protein</fullName>
    </recommendedName>
</protein>
<dbReference type="InterPro" id="IPR029017">
    <property type="entry name" value="Enolase-like_N"/>
</dbReference>
<dbReference type="InterPro" id="IPR036849">
    <property type="entry name" value="Enolase-like_C_sf"/>
</dbReference>
<evidence type="ECO:0000313" key="3">
    <source>
        <dbReference type="EMBL" id="SUZ75729.1"/>
    </source>
</evidence>
<dbReference type="EMBL" id="UINC01001256">
    <property type="protein sequence ID" value="SUZ75729.1"/>
    <property type="molecule type" value="Genomic_DNA"/>
</dbReference>
<dbReference type="InterPro" id="IPR018110">
    <property type="entry name" value="Mandel_Rmase/mucon_lact_enz_CS"/>
</dbReference>
<accession>A0A381QBG2</accession>
<name>A0A381QBG2_9ZZZZ</name>
<gene>
    <name evidence="3" type="ORF">METZ01_LOCUS28583</name>
</gene>
<dbReference type="SFLD" id="SFLDS00001">
    <property type="entry name" value="Enolase"/>
    <property type="match status" value="1"/>
</dbReference>
<evidence type="ECO:0000256" key="1">
    <source>
        <dbReference type="ARBA" id="ARBA00023239"/>
    </source>
</evidence>
<dbReference type="PANTHER" id="PTHR48080:SF2">
    <property type="entry name" value="D-GALACTONATE DEHYDRATASE"/>
    <property type="match status" value="1"/>
</dbReference>
<dbReference type="AlphaFoldDB" id="A0A381QBG2"/>
<dbReference type="PROSITE" id="PS00908">
    <property type="entry name" value="MR_MLE_1"/>
    <property type="match status" value="1"/>
</dbReference>
<dbReference type="InterPro" id="IPR034593">
    <property type="entry name" value="DgoD-like"/>
</dbReference>
<dbReference type="InterPro" id="IPR013341">
    <property type="entry name" value="Mandelate_racemase_N_dom"/>
</dbReference>
<dbReference type="Gene3D" id="3.30.390.10">
    <property type="entry name" value="Enolase-like, N-terminal domain"/>
    <property type="match status" value="1"/>
</dbReference>
<dbReference type="Pfam" id="PF13378">
    <property type="entry name" value="MR_MLE_C"/>
    <property type="match status" value="1"/>
</dbReference>
<sequence length="401" mass="44691">MKITNARSWIVRAPWNDNPNPDNKTGGSRTFVFIQVDTDEGITGWGEITTYPGPVANRAISAFVDQIGKWIIGENPEDIERIWSKIFRGMTYVGSRGATTAAISGIDIALWDIRGKALNQPIYKLLGGAVRDRIALYTHPPQAKTPDEIIQPVKEIVDSGHRAFKMDPMMPNLHVGNASFLDGEIRPEAEAMAMDILAAARETAGADIEILIDAHGMYNVPTATRLANQMAEWDIFWFEEPVPAESWKALKQVKEQISPLISVGERLHTRWEFVPIFENNLADYIMPDITWTGGVTELKKIATMAEAYYVPISPHDASGPINVISGAQVMLTVPNFYKLETSRYDLQSYNVMIDHPLDIRKGDLYVSDRPGLGINLDPDWLAGHEIDPDEDFSGKDPDSDK</sequence>
<dbReference type="SUPFAM" id="SSF51604">
    <property type="entry name" value="Enolase C-terminal domain-like"/>
    <property type="match status" value="1"/>
</dbReference>
<reference evidence="3" key="1">
    <citation type="submission" date="2018-05" db="EMBL/GenBank/DDBJ databases">
        <authorList>
            <person name="Lanie J.A."/>
            <person name="Ng W.-L."/>
            <person name="Kazmierczak K.M."/>
            <person name="Andrzejewski T.M."/>
            <person name="Davidsen T.M."/>
            <person name="Wayne K.J."/>
            <person name="Tettelin H."/>
            <person name="Glass J.I."/>
            <person name="Rusch D."/>
            <person name="Podicherti R."/>
            <person name="Tsui H.-C.T."/>
            <person name="Winkler M.E."/>
        </authorList>
    </citation>
    <scope>NUCLEOTIDE SEQUENCE</scope>
</reference>
<dbReference type="SMART" id="SM00922">
    <property type="entry name" value="MR_MLE"/>
    <property type="match status" value="1"/>
</dbReference>
<dbReference type="GO" id="GO:0016829">
    <property type="term" value="F:lyase activity"/>
    <property type="evidence" value="ECO:0007669"/>
    <property type="project" value="UniProtKB-KW"/>
</dbReference>
<proteinExistence type="predicted"/>
<dbReference type="SUPFAM" id="SSF54826">
    <property type="entry name" value="Enolase N-terminal domain-like"/>
    <property type="match status" value="1"/>
</dbReference>